<evidence type="ECO:0000256" key="12">
    <source>
        <dbReference type="ARBA" id="ARBA00049255"/>
    </source>
</evidence>
<dbReference type="Pfam" id="PF03147">
    <property type="entry name" value="FDX-ACB"/>
    <property type="match status" value="1"/>
</dbReference>
<evidence type="ECO:0000256" key="6">
    <source>
        <dbReference type="ARBA" id="ARBA00022840"/>
    </source>
</evidence>
<comment type="catalytic activity">
    <reaction evidence="12">
        <text>tRNA(Phe) + L-phenylalanine + ATP = L-phenylalanyl-tRNA(Phe) + AMP + diphosphate + H(+)</text>
        <dbReference type="Rhea" id="RHEA:19413"/>
        <dbReference type="Rhea" id="RHEA-COMP:9668"/>
        <dbReference type="Rhea" id="RHEA-COMP:9699"/>
        <dbReference type="ChEBI" id="CHEBI:15378"/>
        <dbReference type="ChEBI" id="CHEBI:30616"/>
        <dbReference type="ChEBI" id="CHEBI:33019"/>
        <dbReference type="ChEBI" id="CHEBI:58095"/>
        <dbReference type="ChEBI" id="CHEBI:78442"/>
        <dbReference type="ChEBI" id="CHEBI:78531"/>
        <dbReference type="ChEBI" id="CHEBI:456215"/>
        <dbReference type="EC" id="6.1.1.20"/>
    </reaction>
</comment>
<dbReference type="Proteomes" id="UP001230188">
    <property type="component" value="Unassembled WGS sequence"/>
</dbReference>
<evidence type="ECO:0000313" key="17">
    <source>
        <dbReference type="Proteomes" id="UP001230188"/>
    </source>
</evidence>
<evidence type="ECO:0000256" key="5">
    <source>
        <dbReference type="ARBA" id="ARBA00022741"/>
    </source>
</evidence>
<evidence type="ECO:0000256" key="3">
    <source>
        <dbReference type="ARBA" id="ARBA00012814"/>
    </source>
</evidence>
<dbReference type="InterPro" id="IPR004530">
    <property type="entry name" value="Phe-tRNA-synth_IIc_mito"/>
</dbReference>
<dbReference type="SMART" id="SM00896">
    <property type="entry name" value="FDX-ACB"/>
    <property type="match status" value="1"/>
</dbReference>
<dbReference type="FunFam" id="3.30.70.380:FF:000002">
    <property type="entry name" value="phenylalanine--tRNA ligase, mitochondrial"/>
    <property type="match status" value="1"/>
</dbReference>
<evidence type="ECO:0000256" key="7">
    <source>
        <dbReference type="ARBA" id="ARBA00022917"/>
    </source>
</evidence>
<evidence type="ECO:0000256" key="1">
    <source>
        <dbReference type="ARBA" id="ARBA00004305"/>
    </source>
</evidence>
<evidence type="ECO:0000256" key="9">
    <source>
        <dbReference type="ARBA" id="ARBA00023128"/>
    </source>
</evidence>
<evidence type="ECO:0000259" key="15">
    <source>
        <dbReference type="PROSITE" id="PS51447"/>
    </source>
</evidence>
<dbReference type="GO" id="GO:0005524">
    <property type="term" value="F:ATP binding"/>
    <property type="evidence" value="ECO:0007669"/>
    <property type="project" value="UniProtKB-KW"/>
</dbReference>
<evidence type="ECO:0000256" key="8">
    <source>
        <dbReference type="ARBA" id="ARBA00022946"/>
    </source>
</evidence>
<keyword evidence="6" id="KW-0067">ATP-binding</keyword>
<comment type="similarity">
    <text evidence="2">Belongs to the class-II aminoacyl-tRNA synthetase family.</text>
</comment>
<keyword evidence="5" id="KW-0547">Nucleotide-binding</keyword>
<comment type="subcellular location">
    <subcellularLocation>
        <location evidence="1">Mitochondrion matrix</location>
    </subcellularLocation>
</comment>
<keyword evidence="8" id="KW-0809">Transit peptide</keyword>
<keyword evidence="9" id="KW-0496">Mitochondrion</keyword>
<keyword evidence="4" id="KW-0436">Ligase</keyword>
<dbReference type="FunFam" id="3.30.930.10:FF:000053">
    <property type="entry name" value="Phenylalanyl-tRNA synthetase mitochondrial"/>
    <property type="match status" value="1"/>
</dbReference>
<dbReference type="Gene3D" id="3.30.70.380">
    <property type="entry name" value="Ferrodoxin-fold anticodon-binding domain"/>
    <property type="match status" value="1"/>
</dbReference>
<dbReference type="NCBIfam" id="TIGR00469">
    <property type="entry name" value="pheS_mito"/>
    <property type="match status" value="1"/>
</dbReference>
<evidence type="ECO:0000256" key="11">
    <source>
        <dbReference type="ARBA" id="ARBA00031194"/>
    </source>
</evidence>
<dbReference type="GO" id="GO:0000049">
    <property type="term" value="F:tRNA binding"/>
    <property type="evidence" value="ECO:0007669"/>
    <property type="project" value="InterPro"/>
</dbReference>
<evidence type="ECO:0000256" key="10">
    <source>
        <dbReference type="ARBA" id="ARBA00023146"/>
    </source>
</evidence>
<dbReference type="SUPFAM" id="SSF55681">
    <property type="entry name" value="Class II aaRS and biotin synthetases"/>
    <property type="match status" value="1"/>
</dbReference>
<proteinExistence type="inferred from homology"/>
<evidence type="ECO:0000259" key="14">
    <source>
        <dbReference type="PROSITE" id="PS50862"/>
    </source>
</evidence>
<dbReference type="PANTHER" id="PTHR11538:SF41">
    <property type="entry name" value="PHENYLALANINE--TRNA LIGASE, MITOCHONDRIAL"/>
    <property type="match status" value="1"/>
</dbReference>
<dbReference type="GO" id="GO:0004826">
    <property type="term" value="F:phenylalanine-tRNA ligase activity"/>
    <property type="evidence" value="ECO:0007669"/>
    <property type="project" value="UniProtKB-EC"/>
</dbReference>
<organism evidence="16 17">
    <name type="scientific">Chrysophaeum taylorii</name>
    <dbReference type="NCBI Taxonomy" id="2483200"/>
    <lineage>
        <taxon>Eukaryota</taxon>
        <taxon>Sar</taxon>
        <taxon>Stramenopiles</taxon>
        <taxon>Ochrophyta</taxon>
        <taxon>Pelagophyceae</taxon>
        <taxon>Pelagomonadales</taxon>
        <taxon>Pelagomonadaceae</taxon>
        <taxon>Chrysophaeum</taxon>
    </lineage>
</organism>
<evidence type="ECO:0000313" key="16">
    <source>
        <dbReference type="EMBL" id="KAJ8600276.1"/>
    </source>
</evidence>
<dbReference type="EC" id="6.1.1.20" evidence="3"/>
<dbReference type="PROSITE" id="PS50862">
    <property type="entry name" value="AA_TRNA_LIGASE_II"/>
    <property type="match status" value="1"/>
</dbReference>
<evidence type="ECO:0000256" key="13">
    <source>
        <dbReference type="ARBA" id="ARBA00057761"/>
    </source>
</evidence>
<keyword evidence="17" id="KW-1185">Reference proteome</keyword>
<dbReference type="PANTHER" id="PTHR11538">
    <property type="entry name" value="PHENYLALANYL-TRNA SYNTHETASE"/>
    <property type="match status" value="1"/>
</dbReference>
<dbReference type="Gene3D" id="3.30.930.10">
    <property type="entry name" value="Bira Bifunctional Protein, Domain 2"/>
    <property type="match status" value="1"/>
</dbReference>
<dbReference type="Pfam" id="PF01409">
    <property type="entry name" value="tRNA-synt_2d"/>
    <property type="match status" value="1"/>
</dbReference>
<feature type="domain" description="Aminoacyl-transfer RNA synthetases class-II family profile" evidence="14">
    <location>
        <begin position="51"/>
        <end position="289"/>
    </location>
</feature>
<dbReference type="GO" id="GO:0005759">
    <property type="term" value="C:mitochondrial matrix"/>
    <property type="evidence" value="ECO:0007669"/>
    <property type="project" value="UniProtKB-SubCell"/>
</dbReference>
<protein>
    <recommendedName>
        <fullName evidence="3">phenylalanine--tRNA ligase</fullName>
        <ecNumber evidence="3">6.1.1.20</ecNumber>
    </recommendedName>
    <alternativeName>
        <fullName evidence="11">Phenylalanyl-tRNA synthetase</fullName>
    </alternativeName>
</protein>
<dbReference type="SUPFAM" id="SSF54991">
    <property type="entry name" value="Anticodon-binding domain of PheRS"/>
    <property type="match status" value="1"/>
</dbReference>
<reference evidence="16" key="1">
    <citation type="submission" date="2023-01" db="EMBL/GenBank/DDBJ databases">
        <title>Metagenome sequencing of chrysophaentin producing Chrysophaeum taylorii.</title>
        <authorList>
            <person name="Davison J."/>
            <person name="Bewley C."/>
        </authorList>
    </citation>
    <scope>NUCLEOTIDE SEQUENCE</scope>
    <source>
        <strain evidence="16">NIES-1699</strain>
    </source>
</reference>
<name>A0AAD7U8Q1_9STRA</name>
<sequence>MVVARALRPISTRLRASRYIVDDPENNVTPYIANLVGKNLHQTENHPLYIIRKRIESYFGSDFEIFDNEDPIVTTTQCFDDLLIPPDHPGRQKSDTYYVTKDSVLRTHTSAHQSQHLRAGHQKFLCTGDVYRRDEIDSSHFPAFHQMEGVKLLVDGSWTSRDEWLQSSDCEIVAKDLKTTLEGMVDHVFQQGSSLEKRWRDDYFPFTEPSFELDILWQGEWMEVLGCGVIHTGVLERCDVSQKRGWAFGLGLERLAMVLFGIPDIRLFWTQDPRFHSQFTSGDIVQFKPYSKYPPVYKDIAFWLPENNNFEENDFFELARELAGDLVEQIALIDKFKHPKTERTSCCYRVTYRSMDRSLTDVEINQIQDSLREKAALALHVQLR</sequence>
<dbReference type="InterPro" id="IPR045864">
    <property type="entry name" value="aa-tRNA-synth_II/BPL/LPL"/>
</dbReference>
<comment type="caution">
    <text evidence="16">The sequence shown here is derived from an EMBL/GenBank/DDBJ whole genome shotgun (WGS) entry which is preliminary data.</text>
</comment>
<keyword evidence="10" id="KW-0030">Aminoacyl-tRNA synthetase</keyword>
<dbReference type="InterPro" id="IPR002319">
    <property type="entry name" value="Phenylalanyl-tRNA_Synthase"/>
</dbReference>
<dbReference type="PROSITE" id="PS51447">
    <property type="entry name" value="FDX_ACB"/>
    <property type="match status" value="1"/>
</dbReference>
<dbReference type="InterPro" id="IPR006195">
    <property type="entry name" value="aa-tRNA-synth_II"/>
</dbReference>
<evidence type="ECO:0000256" key="2">
    <source>
        <dbReference type="ARBA" id="ARBA00008226"/>
    </source>
</evidence>
<dbReference type="AlphaFoldDB" id="A0AAD7U8Q1"/>
<dbReference type="CDD" id="cd00496">
    <property type="entry name" value="PheRS_alpha_core"/>
    <property type="match status" value="1"/>
</dbReference>
<keyword evidence="7" id="KW-0648">Protein biosynthesis</keyword>
<evidence type="ECO:0000256" key="4">
    <source>
        <dbReference type="ARBA" id="ARBA00022598"/>
    </source>
</evidence>
<dbReference type="EMBL" id="JAQMWT010000524">
    <property type="protein sequence ID" value="KAJ8600276.1"/>
    <property type="molecule type" value="Genomic_DNA"/>
</dbReference>
<dbReference type="GO" id="GO:0006432">
    <property type="term" value="P:phenylalanyl-tRNA aminoacylation"/>
    <property type="evidence" value="ECO:0007669"/>
    <property type="project" value="InterPro"/>
</dbReference>
<comment type="function">
    <text evidence="13">Is responsible for the charging of tRNA(Phe) with phenylalanine in mitochondrial translation.</text>
</comment>
<accession>A0AAD7U8Q1</accession>
<gene>
    <name evidence="16" type="ORF">CTAYLR_000643</name>
</gene>
<feature type="domain" description="FDX-ACB" evidence="15">
    <location>
        <begin position="291"/>
        <end position="384"/>
    </location>
</feature>
<dbReference type="InterPro" id="IPR005121">
    <property type="entry name" value="Fdx_antiC-bd"/>
</dbReference>
<dbReference type="InterPro" id="IPR036690">
    <property type="entry name" value="Fdx_antiC-bd_sf"/>
</dbReference>